<dbReference type="RefSeq" id="WP_084492692.1">
    <property type="nucleotide sequence ID" value="NZ_JAAXOT010000007.1"/>
</dbReference>
<accession>A0A846YDG5</accession>
<dbReference type="PROSITE" id="PS51186">
    <property type="entry name" value="GNAT"/>
    <property type="match status" value="1"/>
</dbReference>
<dbReference type="PANTHER" id="PTHR43420:SF44">
    <property type="entry name" value="ACETYLTRANSFERASE YPEA"/>
    <property type="match status" value="1"/>
</dbReference>
<dbReference type="PANTHER" id="PTHR43420">
    <property type="entry name" value="ACETYLTRANSFERASE"/>
    <property type="match status" value="1"/>
</dbReference>
<evidence type="ECO:0000313" key="5">
    <source>
        <dbReference type="EMBL" id="NKY57666.1"/>
    </source>
</evidence>
<keyword evidence="6" id="KW-1185">Reference proteome</keyword>
<protein>
    <submittedName>
        <fullName evidence="5">GNAT family N-acetyltransferase</fullName>
    </submittedName>
</protein>
<dbReference type="SUPFAM" id="SSF55729">
    <property type="entry name" value="Acyl-CoA N-acyltransferases (Nat)"/>
    <property type="match status" value="1"/>
</dbReference>
<proteinExistence type="predicted"/>
<dbReference type="Proteomes" id="UP000570678">
    <property type="component" value="Unassembled WGS sequence"/>
</dbReference>
<feature type="domain" description="N-acetyltransferase" evidence="4">
    <location>
        <begin position="23"/>
        <end position="168"/>
    </location>
</feature>
<sequence length="193" mass="22299">MTRRPADRPQFIGGVPLTTTGEARLRSARLDDLPILSGMEKVQFTDLAYPFFILRQLFELHRSHWVVAEERGVILGYAVVGVDGQGCAWVLSMAVTEQARRNGIATRLLEHVFDRCRDAQVYRVRLTVRQENTAAVKLYEKTGFRQIERDENYFGTDEPRDVLELRFEPAPRRWDHSAADGPQWVKRPRGQQF</sequence>
<dbReference type="InterPro" id="IPR016181">
    <property type="entry name" value="Acyl_CoA_acyltransferase"/>
</dbReference>
<comment type="caution">
    <text evidence="5">The sequence shown here is derived from an EMBL/GenBank/DDBJ whole genome shotgun (WGS) entry which is preliminary data.</text>
</comment>
<organism evidence="5 6">
    <name type="scientific">Nocardia flavorosea</name>
    <dbReference type="NCBI Taxonomy" id="53429"/>
    <lineage>
        <taxon>Bacteria</taxon>
        <taxon>Bacillati</taxon>
        <taxon>Actinomycetota</taxon>
        <taxon>Actinomycetes</taxon>
        <taxon>Mycobacteriales</taxon>
        <taxon>Nocardiaceae</taxon>
        <taxon>Nocardia</taxon>
    </lineage>
</organism>
<keyword evidence="1 5" id="KW-0808">Transferase</keyword>
<gene>
    <name evidence="5" type="ORF">HGA15_16220</name>
</gene>
<keyword evidence="2" id="KW-0012">Acyltransferase</keyword>
<evidence type="ECO:0000256" key="1">
    <source>
        <dbReference type="ARBA" id="ARBA00022679"/>
    </source>
</evidence>
<dbReference type="AlphaFoldDB" id="A0A846YDG5"/>
<dbReference type="InterPro" id="IPR000182">
    <property type="entry name" value="GNAT_dom"/>
</dbReference>
<dbReference type="Gene3D" id="3.40.630.30">
    <property type="match status" value="1"/>
</dbReference>
<dbReference type="EMBL" id="JAAXOT010000007">
    <property type="protein sequence ID" value="NKY57666.1"/>
    <property type="molecule type" value="Genomic_DNA"/>
</dbReference>
<name>A0A846YDG5_9NOCA</name>
<evidence type="ECO:0000259" key="4">
    <source>
        <dbReference type="PROSITE" id="PS51186"/>
    </source>
</evidence>
<feature type="region of interest" description="Disordered" evidence="3">
    <location>
        <begin position="173"/>
        <end position="193"/>
    </location>
</feature>
<dbReference type="Pfam" id="PF00583">
    <property type="entry name" value="Acetyltransf_1"/>
    <property type="match status" value="1"/>
</dbReference>
<dbReference type="CDD" id="cd04301">
    <property type="entry name" value="NAT_SF"/>
    <property type="match status" value="1"/>
</dbReference>
<reference evidence="5 6" key="1">
    <citation type="submission" date="2020-04" db="EMBL/GenBank/DDBJ databases">
        <title>MicrobeNet Type strains.</title>
        <authorList>
            <person name="Nicholson A.C."/>
        </authorList>
    </citation>
    <scope>NUCLEOTIDE SEQUENCE [LARGE SCALE GENOMIC DNA]</scope>
    <source>
        <strain evidence="5 6">JCM 3332</strain>
    </source>
</reference>
<evidence type="ECO:0000313" key="6">
    <source>
        <dbReference type="Proteomes" id="UP000570678"/>
    </source>
</evidence>
<evidence type="ECO:0000256" key="2">
    <source>
        <dbReference type="ARBA" id="ARBA00023315"/>
    </source>
</evidence>
<evidence type="ECO:0000256" key="3">
    <source>
        <dbReference type="SAM" id="MobiDB-lite"/>
    </source>
</evidence>
<dbReference type="InterPro" id="IPR050680">
    <property type="entry name" value="YpeA/RimI_acetyltransf"/>
</dbReference>
<dbReference type="GO" id="GO:0016747">
    <property type="term" value="F:acyltransferase activity, transferring groups other than amino-acyl groups"/>
    <property type="evidence" value="ECO:0007669"/>
    <property type="project" value="InterPro"/>
</dbReference>